<comment type="caution">
    <text evidence="2">The sequence shown here is derived from an EMBL/GenBank/DDBJ whole genome shotgun (WGS) entry which is preliminary data.</text>
</comment>
<dbReference type="PANTHER" id="PTHR21377">
    <property type="entry name" value="PROTEIN FAM210B, MITOCHONDRIAL"/>
    <property type="match status" value="1"/>
</dbReference>
<evidence type="ECO:0000259" key="1">
    <source>
        <dbReference type="Pfam" id="PF06916"/>
    </source>
</evidence>
<evidence type="ECO:0000313" key="3">
    <source>
        <dbReference type="Proteomes" id="UP000308133"/>
    </source>
</evidence>
<dbReference type="InterPro" id="IPR009688">
    <property type="entry name" value="FAM210A/B-like_dom"/>
</dbReference>
<dbReference type="Proteomes" id="UP000308133">
    <property type="component" value="Unassembled WGS sequence"/>
</dbReference>
<evidence type="ECO:0000313" key="2">
    <source>
        <dbReference type="EMBL" id="TKX18570.1"/>
    </source>
</evidence>
<dbReference type="GO" id="GO:0005739">
    <property type="term" value="C:mitochondrion"/>
    <property type="evidence" value="ECO:0007669"/>
    <property type="project" value="TreeGrafter"/>
</dbReference>
<organism evidence="2 3">
    <name type="scientific">Elsinoe australis</name>
    <dbReference type="NCBI Taxonomy" id="40998"/>
    <lineage>
        <taxon>Eukaryota</taxon>
        <taxon>Fungi</taxon>
        <taxon>Dikarya</taxon>
        <taxon>Ascomycota</taxon>
        <taxon>Pezizomycotina</taxon>
        <taxon>Dothideomycetes</taxon>
        <taxon>Dothideomycetidae</taxon>
        <taxon>Myriangiales</taxon>
        <taxon>Elsinoaceae</taxon>
        <taxon>Elsinoe</taxon>
    </lineage>
</organism>
<gene>
    <name evidence="2" type="ORF">C1H76_9360</name>
</gene>
<dbReference type="EMBL" id="PTQR01000128">
    <property type="protein sequence ID" value="TKX18570.1"/>
    <property type="molecule type" value="Genomic_DNA"/>
</dbReference>
<dbReference type="Pfam" id="PF06916">
    <property type="entry name" value="FAM210A-B_dom"/>
    <property type="match status" value="1"/>
</dbReference>
<feature type="domain" description="DUF1279" evidence="1">
    <location>
        <begin position="96"/>
        <end position="220"/>
    </location>
</feature>
<reference evidence="2 3" key="1">
    <citation type="submission" date="2018-02" db="EMBL/GenBank/DDBJ databases">
        <title>Draft genome sequences of Elsinoe sp., causing black scab on jojoba.</title>
        <authorList>
            <person name="Stodart B."/>
            <person name="Jeffress S."/>
            <person name="Ash G."/>
            <person name="Arun Chinnappa K."/>
        </authorList>
    </citation>
    <scope>NUCLEOTIDE SEQUENCE [LARGE SCALE GENOMIC DNA]</scope>
    <source>
        <strain evidence="2 3">Hillstone_2</strain>
    </source>
</reference>
<dbReference type="PANTHER" id="PTHR21377:SF0">
    <property type="entry name" value="PROTEIN FAM210B, MITOCHONDRIAL"/>
    <property type="match status" value="1"/>
</dbReference>
<name>A0A4U7APW3_9PEZI</name>
<dbReference type="AlphaFoldDB" id="A0A4U7APW3"/>
<proteinExistence type="predicted"/>
<dbReference type="InterPro" id="IPR045866">
    <property type="entry name" value="FAM210A/B-like"/>
</dbReference>
<sequence length="246" mass="27905">MSVFASLSALRMTLGLRSSQHLFRVAQLSARFTRVRQVHTIRPSSRQWNSLLAWRTQRPSSFLRNLRSRRHYSEQKAPSPNPTPQLGSPEPLTLSQRMRKLSREYGWSAVGVYFLLSAADFPFCFLAVRIVGTERIGHIEHAVVSAFWRAVEFVVPDWIDKGKAVGETEDGKIREGWGVEQAQEANEGENASLWTQLVLAYAIHKSFIFIRVPLTAAVTPKVVKTLRGWGWNIGKRKPKAPKPKDT</sequence>
<protein>
    <recommendedName>
        <fullName evidence="1">DUF1279 domain-containing protein</fullName>
    </recommendedName>
</protein>
<accession>A0A4U7APW3</accession>